<sequence length="143" mass="14908">MSSSHGTVRSCSRNGCVNPAVSTLTYDYAGATAVLGPLSIYAEPHCYDLCAAHAERFSAPIGWEVITMTDPAAMAAVRPKVEPDDLLEVAHAVQQGSDAAAGGEREDFAAAAQRKKPRLNAGASAKPAKPAAKGWLRLITDGD</sequence>
<gene>
    <name evidence="2" type="ORF">ACFFFR_06530</name>
</gene>
<protein>
    <submittedName>
        <fullName evidence="2">DUF3499 domain-containing protein</fullName>
    </submittedName>
</protein>
<organism evidence="2 3">
    <name type="scientific">Micrococcoides hystricis</name>
    <dbReference type="NCBI Taxonomy" id="1572761"/>
    <lineage>
        <taxon>Bacteria</taxon>
        <taxon>Bacillati</taxon>
        <taxon>Actinomycetota</taxon>
        <taxon>Actinomycetes</taxon>
        <taxon>Micrococcales</taxon>
        <taxon>Micrococcaceae</taxon>
        <taxon>Micrococcoides</taxon>
    </lineage>
</organism>
<feature type="region of interest" description="Disordered" evidence="1">
    <location>
        <begin position="93"/>
        <end position="128"/>
    </location>
</feature>
<dbReference type="Pfam" id="PF12005">
    <property type="entry name" value="DUF3499"/>
    <property type="match status" value="1"/>
</dbReference>
<dbReference type="InterPro" id="IPR021888">
    <property type="entry name" value="DUF3499"/>
</dbReference>
<proteinExistence type="predicted"/>
<comment type="caution">
    <text evidence="2">The sequence shown here is derived from an EMBL/GenBank/DDBJ whole genome shotgun (WGS) entry which is preliminary data.</text>
</comment>
<reference evidence="2 3" key="1">
    <citation type="submission" date="2024-09" db="EMBL/GenBank/DDBJ databases">
        <authorList>
            <person name="Sun Q."/>
            <person name="Mori K."/>
        </authorList>
    </citation>
    <scope>NUCLEOTIDE SEQUENCE [LARGE SCALE GENOMIC DNA]</scope>
    <source>
        <strain evidence="2 3">NCAIM B.02604</strain>
    </source>
</reference>
<dbReference type="RefSeq" id="WP_377458902.1">
    <property type="nucleotide sequence ID" value="NZ_JBHLUB010000028.1"/>
</dbReference>
<evidence type="ECO:0000313" key="3">
    <source>
        <dbReference type="Proteomes" id="UP001589862"/>
    </source>
</evidence>
<accession>A0ABV6PAC3</accession>
<dbReference type="Proteomes" id="UP001589862">
    <property type="component" value="Unassembled WGS sequence"/>
</dbReference>
<name>A0ABV6PAC3_9MICC</name>
<evidence type="ECO:0000256" key="1">
    <source>
        <dbReference type="SAM" id="MobiDB-lite"/>
    </source>
</evidence>
<evidence type="ECO:0000313" key="2">
    <source>
        <dbReference type="EMBL" id="MFC0582038.1"/>
    </source>
</evidence>
<dbReference type="EMBL" id="JBHLUB010000028">
    <property type="protein sequence ID" value="MFC0582038.1"/>
    <property type="molecule type" value="Genomic_DNA"/>
</dbReference>
<keyword evidence="3" id="KW-1185">Reference proteome</keyword>